<dbReference type="PRINTS" id="PR00420">
    <property type="entry name" value="RNGMNOXGNASE"/>
</dbReference>
<dbReference type="KEGG" id="lul:LPB138_06140"/>
<dbReference type="OrthoDB" id="9766816at2"/>
<keyword evidence="2 9" id="KW-0285">Flavoprotein</keyword>
<comment type="cofactor">
    <cofactor evidence="1 9">
        <name>FAD</name>
        <dbReference type="ChEBI" id="CHEBI:57692"/>
    </cofactor>
</comment>
<organism evidence="11 12">
    <name type="scientific">Urechidicola croceus</name>
    <dbReference type="NCBI Taxonomy" id="1850246"/>
    <lineage>
        <taxon>Bacteria</taxon>
        <taxon>Pseudomonadati</taxon>
        <taxon>Bacteroidota</taxon>
        <taxon>Flavobacteriia</taxon>
        <taxon>Flavobacteriales</taxon>
        <taxon>Flavobacteriaceae</taxon>
        <taxon>Urechidicola</taxon>
    </lineage>
</organism>
<dbReference type="GO" id="GO:0004502">
    <property type="term" value="F:kynurenine 3-monooxygenase activity"/>
    <property type="evidence" value="ECO:0007669"/>
    <property type="project" value="UniProtKB-UniRule"/>
</dbReference>
<keyword evidence="7 9" id="KW-0503">Monooxygenase</keyword>
<evidence type="ECO:0000256" key="5">
    <source>
        <dbReference type="ARBA" id="ARBA00022857"/>
    </source>
</evidence>
<dbReference type="GO" id="GO:0019805">
    <property type="term" value="P:quinolinate biosynthetic process"/>
    <property type="evidence" value="ECO:0007669"/>
    <property type="project" value="UniProtKB-UniRule"/>
</dbReference>
<dbReference type="GO" id="GO:0043420">
    <property type="term" value="P:anthranilate metabolic process"/>
    <property type="evidence" value="ECO:0007669"/>
    <property type="project" value="UniProtKB-UniRule"/>
</dbReference>
<dbReference type="GO" id="GO:0006569">
    <property type="term" value="P:L-tryptophan catabolic process"/>
    <property type="evidence" value="ECO:0007669"/>
    <property type="project" value="UniProtKB-UniRule"/>
</dbReference>
<feature type="domain" description="FAD-binding" evidence="10">
    <location>
        <begin position="6"/>
        <end position="353"/>
    </location>
</feature>
<dbReference type="GO" id="GO:0070189">
    <property type="term" value="P:kynurenine metabolic process"/>
    <property type="evidence" value="ECO:0007669"/>
    <property type="project" value="TreeGrafter"/>
</dbReference>
<dbReference type="HAMAP" id="MF_01971">
    <property type="entry name" value="Kynurenine_monooxygenase"/>
    <property type="match status" value="1"/>
</dbReference>
<comment type="similarity">
    <text evidence="9">Belongs to the aromatic-ring hydroxylase family. KMO subfamily.</text>
</comment>
<evidence type="ECO:0000256" key="4">
    <source>
        <dbReference type="ARBA" id="ARBA00022827"/>
    </source>
</evidence>
<comment type="function">
    <text evidence="9">Catalyzes the hydroxylation of L-kynurenine (L-Kyn) to form 3-hydroxy-L-kynurenine (L-3OHKyn). Required for synthesis of quinolinic acid.</text>
</comment>
<comment type="catalytic activity">
    <reaction evidence="8 9">
        <text>L-kynurenine + NADPH + O2 + H(+) = 3-hydroxy-L-kynurenine + NADP(+) + H2O</text>
        <dbReference type="Rhea" id="RHEA:20545"/>
        <dbReference type="ChEBI" id="CHEBI:15377"/>
        <dbReference type="ChEBI" id="CHEBI:15378"/>
        <dbReference type="ChEBI" id="CHEBI:15379"/>
        <dbReference type="ChEBI" id="CHEBI:57783"/>
        <dbReference type="ChEBI" id="CHEBI:57959"/>
        <dbReference type="ChEBI" id="CHEBI:58125"/>
        <dbReference type="ChEBI" id="CHEBI:58349"/>
        <dbReference type="EC" id="1.14.13.9"/>
    </reaction>
</comment>
<keyword evidence="5 9" id="KW-0521">NADP</keyword>
<evidence type="ECO:0000313" key="11">
    <source>
        <dbReference type="EMBL" id="AOW20282.1"/>
    </source>
</evidence>
<evidence type="ECO:0000256" key="7">
    <source>
        <dbReference type="ARBA" id="ARBA00023033"/>
    </source>
</evidence>
<dbReference type="EMBL" id="CP017478">
    <property type="protein sequence ID" value="AOW20282.1"/>
    <property type="molecule type" value="Genomic_DNA"/>
</dbReference>
<dbReference type="SUPFAM" id="SSF51905">
    <property type="entry name" value="FAD/NAD(P)-binding domain"/>
    <property type="match status" value="1"/>
</dbReference>
<dbReference type="RefSeq" id="WP_070236420.1">
    <property type="nucleotide sequence ID" value="NZ_CP017478.1"/>
</dbReference>
<keyword evidence="6 9" id="KW-0560">Oxidoreductase</keyword>
<dbReference type="Proteomes" id="UP000176050">
    <property type="component" value="Chromosome"/>
</dbReference>
<dbReference type="EC" id="1.14.13.9" evidence="9"/>
<dbReference type="AlphaFoldDB" id="A0A1D8P6V2"/>
<gene>
    <name evidence="9" type="primary">kmo</name>
    <name evidence="11" type="ORF">LPB138_06140</name>
</gene>
<keyword evidence="12" id="KW-1185">Reference proteome</keyword>
<dbReference type="GO" id="GO:0071949">
    <property type="term" value="F:FAD binding"/>
    <property type="evidence" value="ECO:0007669"/>
    <property type="project" value="InterPro"/>
</dbReference>
<comment type="pathway">
    <text evidence="9">Cofactor biosynthesis; NAD(+) biosynthesis; quinolinate from L-kynurenine: step 1/3.</text>
</comment>
<dbReference type="PANTHER" id="PTHR46028:SF2">
    <property type="entry name" value="KYNURENINE 3-MONOOXYGENASE"/>
    <property type="match status" value="1"/>
</dbReference>
<dbReference type="PANTHER" id="PTHR46028">
    <property type="entry name" value="KYNURENINE 3-MONOOXYGENASE"/>
    <property type="match status" value="1"/>
</dbReference>
<keyword evidence="4 9" id="KW-0274">FAD</keyword>
<reference evidence="11 12" key="1">
    <citation type="submission" date="2016-10" db="EMBL/GenBank/DDBJ databases">
        <title>Lutibacter sp. LPB0138, isolated from marine gastropod.</title>
        <authorList>
            <person name="Kim E."/>
            <person name="Yi H."/>
        </authorList>
    </citation>
    <scope>NUCLEOTIDE SEQUENCE [LARGE SCALE GENOMIC DNA]</scope>
    <source>
        <strain evidence="11 12">LPB0138</strain>
    </source>
</reference>
<dbReference type="InterPro" id="IPR036188">
    <property type="entry name" value="FAD/NAD-bd_sf"/>
</dbReference>
<dbReference type="FunFam" id="3.50.50.60:FF:000185">
    <property type="entry name" value="Kynurenine 3-monooxygenase"/>
    <property type="match status" value="1"/>
</dbReference>
<evidence type="ECO:0000259" key="10">
    <source>
        <dbReference type="Pfam" id="PF01494"/>
    </source>
</evidence>
<evidence type="ECO:0000256" key="2">
    <source>
        <dbReference type="ARBA" id="ARBA00022630"/>
    </source>
</evidence>
<dbReference type="Pfam" id="PF01494">
    <property type="entry name" value="FAD_binding_3"/>
    <property type="match status" value="1"/>
</dbReference>
<evidence type="ECO:0000256" key="8">
    <source>
        <dbReference type="ARBA" id="ARBA00047818"/>
    </source>
</evidence>
<evidence type="ECO:0000256" key="9">
    <source>
        <dbReference type="HAMAP-Rule" id="MF_01971"/>
    </source>
</evidence>
<name>A0A1D8P6V2_9FLAO</name>
<evidence type="ECO:0000313" key="12">
    <source>
        <dbReference type="Proteomes" id="UP000176050"/>
    </source>
</evidence>
<keyword evidence="3 9" id="KW-0662">Pyridine nucleotide biosynthesis</keyword>
<dbReference type="STRING" id="1850246.LPB138_06140"/>
<dbReference type="Gene3D" id="3.50.50.60">
    <property type="entry name" value="FAD/NAD(P)-binding domain"/>
    <property type="match status" value="1"/>
</dbReference>
<evidence type="ECO:0000256" key="1">
    <source>
        <dbReference type="ARBA" id="ARBA00001974"/>
    </source>
</evidence>
<accession>A0A1D8P6V2</accession>
<proteinExistence type="inferred from homology"/>
<evidence type="ECO:0000256" key="6">
    <source>
        <dbReference type="ARBA" id="ARBA00023002"/>
    </source>
</evidence>
<dbReference type="UniPathway" id="UPA00253">
    <property type="reaction ID" value="UER00328"/>
</dbReference>
<sequence>MNKKENILIIGAGLSGSLLALRLAQRGYIVNLRESRPDLRITDISAGRSINLALSNRGINALKMVGILDKVLPLCIPMNGRMIHSVEEETFLSNYSGREGEYINSISREDLNTLLLNEADKFENISITFNNKCKKVDLENNIATFWDYKSESEEKVEATIIFGADGAGSSLRKSMFLKREMLFSYSQQYLKHGYKELSIPPSNNGNFRTFKNALHIWPRGSYMLIALPNLDGSFTVTLFLSHEEEEYNFKDLDSKEKLSTFFRNQFPDAFKLMPNLVEEFFDNPVGNLGTIKCEPWNYKGKTLLIGDAAHAIVPFYGQGMNASFEDVFILDTFIEKYKGDWSKIFFEYEKERKKDTDAIGDLAIENFYEMRDHVANHIFKEKRKIELVLEQKFSYFSKYSMVTFNENISYSDASIIGNAQDKALLNLIADGKLEGLNSEQIFAKVKQETLDIIDDDKVAKTMHH</sequence>
<dbReference type="InterPro" id="IPR027545">
    <property type="entry name" value="Kynurenine_monooxygenase"/>
</dbReference>
<protein>
    <recommendedName>
        <fullName evidence="9">Kynurenine 3-monooxygenase</fullName>
        <ecNumber evidence="9">1.14.13.9</ecNumber>
    </recommendedName>
    <alternativeName>
        <fullName evidence="9">Kynurenine 3-hydroxylase</fullName>
    </alternativeName>
</protein>
<dbReference type="InterPro" id="IPR002938">
    <property type="entry name" value="FAD-bd"/>
</dbReference>
<dbReference type="GO" id="GO:0009435">
    <property type="term" value="P:NAD+ biosynthetic process"/>
    <property type="evidence" value="ECO:0007669"/>
    <property type="project" value="UniProtKB-UniPathway"/>
</dbReference>
<evidence type="ECO:0000256" key="3">
    <source>
        <dbReference type="ARBA" id="ARBA00022642"/>
    </source>
</evidence>